<dbReference type="InterPro" id="IPR020338">
    <property type="entry name" value="SMN_gemin7"/>
</dbReference>
<dbReference type="GO" id="GO:0034719">
    <property type="term" value="C:SMN-Sm protein complex"/>
    <property type="evidence" value="ECO:0007669"/>
    <property type="project" value="InterPro"/>
</dbReference>
<evidence type="ECO:0000313" key="1">
    <source>
        <dbReference type="EMBL" id="KXN72714.1"/>
    </source>
</evidence>
<protein>
    <recommendedName>
        <fullName evidence="3">LSM domain-containing protein</fullName>
    </recommendedName>
</protein>
<keyword evidence="2" id="KW-1185">Reference proteome</keyword>
<organism evidence="1 2">
    <name type="scientific">Conidiobolus coronatus (strain ATCC 28846 / CBS 209.66 / NRRL 28638)</name>
    <name type="common">Delacroixia coronata</name>
    <dbReference type="NCBI Taxonomy" id="796925"/>
    <lineage>
        <taxon>Eukaryota</taxon>
        <taxon>Fungi</taxon>
        <taxon>Fungi incertae sedis</taxon>
        <taxon>Zoopagomycota</taxon>
        <taxon>Entomophthoromycotina</taxon>
        <taxon>Entomophthoromycetes</taxon>
        <taxon>Entomophthorales</taxon>
        <taxon>Ancylistaceae</taxon>
        <taxon>Conidiobolus</taxon>
    </lineage>
</organism>
<dbReference type="EMBL" id="KQ964448">
    <property type="protein sequence ID" value="KXN72714.1"/>
    <property type="molecule type" value="Genomic_DNA"/>
</dbReference>
<accession>A0A137PCI7</accession>
<dbReference type="Proteomes" id="UP000070444">
    <property type="component" value="Unassembled WGS sequence"/>
</dbReference>
<sequence>MEQSERASSREITLNFLTKLCKTNQKCRIEMIDGIVVRGNLSACDRLNKYLKLNQVTTPSGEYETLLIRWDDIIIINFDN</sequence>
<gene>
    <name evidence="1" type="ORF">CONCODRAFT_4450</name>
</gene>
<dbReference type="OrthoDB" id="70763at2759"/>
<evidence type="ECO:0008006" key="3">
    <source>
        <dbReference type="Google" id="ProtNLM"/>
    </source>
</evidence>
<name>A0A137PCI7_CONC2</name>
<evidence type="ECO:0000313" key="2">
    <source>
        <dbReference type="Proteomes" id="UP000070444"/>
    </source>
</evidence>
<proteinExistence type="predicted"/>
<reference evidence="1 2" key="1">
    <citation type="journal article" date="2015" name="Genome Biol. Evol.">
        <title>Phylogenomic analyses indicate that early fungi evolved digesting cell walls of algal ancestors of land plants.</title>
        <authorList>
            <person name="Chang Y."/>
            <person name="Wang S."/>
            <person name="Sekimoto S."/>
            <person name="Aerts A.L."/>
            <person name="Choi C."/>
            <person name="Clum A."/>
            <person name="LaButti K.M."/>
            <person name="Lindquist E.A."/>
            <person name="Yee Ngan C."/>
            <person name="Ohm R.A."/>
            <person name="Salamov A.A."/>
            <person name="Grigoriev I.V."/>
            <person name="Spatafora J.W."/>
            <person name="Berbee M.L."/>
        </authorList>
    </citation>
    <scope>NUCLEOTIDE SEQUENCE [LARGE SCALE GENOMIC DNA]</scope>
    <source>
        <strain evidence="1 2">NRRL 28638</strain>
    </source>
</reference>
<dbReference type="Pfam" id="PF11095">
    <property type="entry name" value="Gemin7"/>
    <property type="match status" value="1"/>
</dbReference>
<dbReference type="AlphaFoldDB" id="A0A137PCI7"/>
<dbReference type="Gene3D" id="2.30.30.100">
    <property type="match status" value="1"/>
</dbReference>